<dbReference type="SUPFAM" id="SSF54593">
    <property type="entry name" value="Glyoxalase/Bleomycin resistance protein/Dihydroxybiphenyl dioxygenase"/>
    <property type="match status" value="1"/>
</dbReference>
<sequence length="118" mass="12907">MVVDLSLLVIRTSDIDAAKRFYEALGLLWREERHEGGPRHDSCRVGATLLELYPAKEAPRGRMRLGFRVDDPARAAEAAIAAGGRWRRDAHPGAGIILQDPDGNDVELAVPSEHEALG</sequence>
<dbReference type="Pfam" id="PF18029">
    <property type="entry name" value="Glyoxalase_6"/>
    <property type="match status" value="1"/>
</dbReference>
<evidence type="ECO:0000313" key="2">
    <source>
        <dbReference type="EMBL" id="MDC0740780.1"/>
    </source>
</evidence>
<comment type="caution">
    <text evidence="2">The sequence shown here is derived from an EMBL/GenBank/DDBJ whole genome shotgun (WGS) entry which is preliminary data.</text>
</comment>
<evidence type="ECO:0000259" key="1">
    <source>
        <dbReference type="PROSITE" id="PS51819"/>
    </source>
</evidence>
<dbReference type="PROSITE" id="PS51819">
    <property type="entry name" value="VOC"/>
    <property type="match status" value="1"/>
</dbReference>
<organism evidence="2 3">
    <name type="scientific">Polyangium mundeleinium</name>
    <dbReference type="NCBI Taxonomy" id="2995306"/>
    <lineage>
        <taxon>Bacteria</taxon>
        <taxon>Pseudomonadati</taxon>
        <taxon>Myxococcota</taxon>
        <taxon>Polyangia</taxon>
        <taxon>Polyangiales</taxon>
        <taxon>Polyangiaceae</taxon>
        <taxon>Polyangium</taxon>
    </lineage>
</organism>
<dbReference type="InterPro" id="IPR037523">
    <property type="entry name" value="VOC_core"/>
</dbReference>
<dbReference type="InterPro" id="IPR041581">
    <property type="entry name" value="Glyoxalase_6"/>
</dbReference>
<accession>A0ABT5EG43</accession>
<evidence type="ECO:0000313" key="3">
    <source>
        <dbReference type="Proteomes" id="UP001221411"/>
    </source>
</evidence>
<dbReference type="Gene3D" id="3.10.180.10">
    <property type="entry name" value="2,3-Dihydroxybiphenyl 1,2-Dioxygenase, domain 1"/>
    <property type="match status" value="1"/>
</dbReference>
<dbReference type="InterPro" id="IPR029068">
    <property type="entry name" value="Glyas_Bleomycin-R_OHBP_Dase"/>
</dbReference>
<gene>
    <name evidence="2" type="ORF">POL67_05445</name>
</gene>
<dbReference type="EMBL" id="JAQNDO010000001">
    <property type="protein sequence ID" value="MDC0740780.1"/>
    <property type="molecule type" value="Genomic_DNA"/>
</dbReference>
<keyword evidence="3" id="KW-1185">Reference proteome</keyword>
<proteinExistence type="predicted"/>
<reference evidence="2 3" key="1">
    <citation type="submission" date="2022-11" db="EMBL/GenBank/DDBJ databases">
        <title>Minimal conservation of predation-associated metabolite biosynthetic gene clusters underscores biosynthetic potential of Myxococcota including descriptions for ten novel species: Archangium lansinium sp. nov., Myxococcus landrumus sp. nov., Nannocystis bai.</title>
        <authorList>
            <person name="Ahearne A."/>
            <person name="Stevens C."/>
            <person name="Dowd S."/>
        </authorList>
    </citation>
    <scope>NUCLEOTIDE SEQUENCE [LARGE SCALE GENOMIC DNA]</scope>
    <source>
        <strain evidence="2 3">RJM3</strain>
    </source>
</reference>
<protein>
    <recommendedName>
        <fullName evidence="1">VOC domain-containing protein</fullName>
    </recommendedName>
</protein>
<name>A0ABT5EG43_9BACT</name>
<dbReference type="Proteomes" id="UP001221411">
    <property type="component" value="Unassembled WGS sequence"/>
</dbReference>
<feature type="domain" description="VOC" evidence="1">
    <location>
        <begin position="4"/>
        <end position="111"/>
    </location>
</feature>
<dbReference type="RefSeq" id="WP_271915982.1">
    <property type="nucleotide sequence ID" value="NZ_JAQNDO010000001.1"/>
</dbReference>